<feature type="compositionally biased region" description="Polar residues" evidence="5">
    <location>
        <begin position="1598"/>
        <end position="1621"/>
    </location>
</feature>
<evidence type="ECO:0000256" key="6">
    <source>
        <dbReference type="SAM" id="SignalP"/>
    </source>
</evidence>
<keyword evidence="3" id="KW-0677">Repeat</keyword>
<dbReference type="InterPro" id="IPR006530">
    <property type="entry name" value="YD"/>
</dbReference>
<name>A0A379EEM3_9BACT</name>
<feature type="domain" description="Teneurin-like YD-shell" evidence="9">
    <location>
        <begin position="2960"/>
        <end position="3059"/>
    </location>
</feature>
<organism evidence="10 11">
    <name type="scientific">Prevotella disiens</name>
    <dbReference type="NCBI Taxonomy" id="28130"/>
    <lineage>
        <taxon>Bacteria</taxon>
        <taxon>Pseudomonadati</taxon>
        <taxon>Bacteroidota</taxon>
        <taxon>Bacteroidia</taxon>
        <taxon>Bacteroidales</taxon>
        <taxon>Prevotellaceae</taxon>
        <taxon>Prevotella</taxon>
    </lineage>
</organism>
<evidence type="ECO:0000313" key="10">
    <source>
        <dbReference type="EMBL" id="SUB97386.1"/>
    </source>
</evidence>
<dbReference type="InterPro" id="IPR056823">
    <property type="entry name" value="TEN-like_YD-shell"/>
</dbReference>
<evidence type="ECO:0000259" key="9">
    <source>
        <dbReference type="Pfam" id="PF25023"/>
    </source>
</evidence>
<reference evidence="10 11" key="1">
    <citation type="submission" date="2018-06" db="EMBL/GenBank/DDBJ databases">
        <authorList>
            <consortium name="Pathogen Informatics"/>
            <person name="Doyle S."/>
        </authorList>
    </citation>
    <scope>NUCLEOTIDE SEQUENCE [LARGE SCALE GENOMIC DNA]</scope>
    <source>
        <strain evidence="10 11">NCTC11157</strain>
    </source>
</reference>
<dbReference type="InterPro" id="IPR031325">
    <property type="entry name" value="RHS_repeat"/>
</dbReference>
<dbReference type="InterPro" id="IPR003284">
    <property type="entry name" value="Sal_SpvB"/>
</dbReference>
<dbReference type="GeneID" id="91083313"/>
<feature type="domain" description="DUF6443" evidence="8">
    <location>
        <begin position="2218"/>
        <end position="2313"/>
    </location>
</feature>
<feature type="signal peptide" evidence="6">
    <location>
        <begin position="1"/>
        <end position="21"/>
    </location>
</feature>
<dbReference type="Pfam" id="PF25023">
    <property type="entry name" value="TEN_YD-shell"/>
    <property type="match status" value="1"/>
</dbReference>
<evidence type="ECO:0000313" key="11">
    <source>
        <dbReference type="Proteomes" id="UP000254072"/>
    </source>
</evidence>
<dbReference type="NCBIfam" id="TIGR01643">
    <property type="entry name" value="YD_repeat_2x"/>
    <property type="match status" value="1"/>
</dbReference>
<dbReference type="InterPro" id="IPR022385">
    <property type="entry name" value="Rhs_assc_core"/>
</dbReference>
<evidence type="ECO:0000256" key="1">
    <source>
        <dbReference type="ARBA" id="ARBA00004613"/>
    </source>
</evidence>
<keyword evidence="4" id="KW-0843">Virulence</keyword>
<comment type="subcellular location">
    <subcellularLocation>
        <location evidence="1">Secreted</location>
    </subcellularLocation>
</comment>
<evidence type="ECO:0000259" key="7">
    <source>
        <dbReference type="Pfam" id="PF12256"/>
    </source>
</evidence>
<dbReference type="InterPro" id="IPR045619">
    <property type="entry name" value="DUF6443"/>
</dbReference>
<dbReference type="Gene3D" id="2.180.10.10">
    <property type="entry name" value="RHS repeat-associated core"/>
    <property type="match status" value="1"/>
</dbReference>
<sequence>MKTKHYLISATLLIAITAAIAATHIYKGQDSVRENNGTSISQETAQTETFTSNTHNTAKAAQGNSQAIRRGNTKTVTASRAATYAADHPSGIIGQPDGRVSDNPEDNIFEITVEKVSPNMRAWLVYDLKGVSSGQGISRSINDRMAVGGYLTILSKDWKTVREEISPEWLKDGRNTVLFTIPTDASYAYSVRNVHIETVADAKTKTNTNKQEEIILSSAPIAYDGQTYLYGFVRGKASRISVNGTTITVHDGEFEGIVPSTGRQLKLTAVIDGRNISRKITPIQGGRADYARALVSVGGKAEKQFLAHRADSIAIGGNVLSVKAADIARDGRYSITALRETDIPALDYGMTNVTAKGDGYRFLPHGNHFEGKGATVKIKYDRTRIPSGFTEDDINTYYFDQDTRHWVALERVKVDKATACVVSKTTHFTDMINGVIKAPESPQTDGFTPTMMNDIKAADPTSKINLITPPTANNRGSANLQYGFEMPPARNGMAPSLGIQYSSEGGSGWLGEGWNLSVPSITLDTRWGVPRYDTSKETETYLMSGSMLSTMGDDGKMGVAHRGEKMNRKADRQFYTRQGGDFSRIIRKGNSPADYTWEVTDKQGIKYIYGGEGAVLKGTITDASGQSREVITEWKLKRVEETHGDYIEYVYETADEPVRGGLVAKAIYLKEVRAGNSGQAPHTVVVLEGSKQKRLKNNNARYGFLTSSNRLLEKLTVHFQGSTLRSYAFTYSEGAFNKDVLTGVKQLDDKGAEVSYQKFDYYDDVQAAKGYVPFKEKQEIWNTHNDGLDAGFISPLKEVGGIFSDKPTALGGTTSLSYGGSFYAGAGVDDQSSSTSGTIGGSFNYSHDNSKGLLTFADLNGDGLPDKIYQDGGSVYYRPQICTDEKKITYGEPIKVIGISKFSASSSNTFSGGPAIKAGWQYIMATVATSTSRTTTKTSVYFSDVNGDGLVDIVSNGKVYFNHIEFDAQGHAIPHFTLSSADTPSPIIYDAKKIDKTIGEVDPTEQAELIKSSPMEDMVRVWQAPKDGIISISGTVSLITPTGEYDTDEYAHADGVRVAIQKGRTELWNKKITKGDATAYNATAQNITVKKDDRIYFRVQSGTEETSNGAFDNVKWAPVITYTGAAETLPGGLSTTVYQPQEGAIYDANTLTNVAESASLNLSGKFTKPVTTDDVTLRIVASNELKDSLGNNNPNYKKREIYTRTLAWNEAFDGEIKQTIPNPDGLTNLNFEISSSSNVDWSKIKWTPQIETIGKDGSRQRTAGATHYVLFADMVSEGKPVVLASNVSTLTVTPSITMLPPTANGMVTMTVKTVDKLLGKKTYTFSGGSLSGDPLIITSISAGKIWIDYFYSGNISGQTVTSAATVSGIGTAQAGFYAQTENKGFGTMYRGWGGFVYNASEGRYGKPIDESLLKLPDSKDAKMDPLTMAFVPIGTDQSSFDRWIGQRAELYLTAKEAGASRLTEQNVILTNPFEHIDDITGVSGTCLQGTGAVAITQEMVATSDVNQAGIAFTYNDASGKSVTRSTMMDFNGDGFPDIFQKGIIQYTNSQGGISGEKYSGIGTIGSENKSEGWALGSDPIISISSTIAHIVKGKDHSSNQGSSNKAKASMSGSVSIPPSNKDWSTETFMDVNGDGLPDKIIKGNKVRLNLGYNFTEPIDWGIDRIQGGKGITYNANIGGSFNKGSSSFAGGYNVVTSKNGEEYNLSDVNSDGLPDKVWRNGKTIMVALNIGNGFMDAIQWKGLSSLSESASTSEGAEVAFTVNFTPKLIPVKISINPVVSVSHSINRNNYALQDVDGDGYLDIVESDKESELKVTRSAIGRTNMLKSVTNSLGGTFTLDYEHSTPTYGLPGGKWVMSSVTIDDGIRDDGPMMKTMFAYSDGQKDRHEREFLGFGKVVTKNIDTEQGESAVYRQAVQLYDVSTYYAQGNELGASVEDAKGNKYTETRNEYDGYYITANGDSYTFNKQKKLCSDRASAFVPLRYTANKQYEGQATGITTSEAWNEYYLTGYHGELKSYKFSDKGKLGADGSGKFDYQTAIQYAHNDNKHIFGLPTNVTVTGGDGKTYHQVSATYDLNYANHITQIKQQLGSGEAVSDYTYDAYGNIIKTTLPANSKGQRMWYTYRYEPVMNMYVERIDDAFGYRSEAANFDYRYGMALRRMDLNHFYYETDIDNLGRVKAVRGPNELATGVPYIIAFDYQPKATFGTNGITAPAYAVTKHYDIQHPSDDMETVTFVDGFGRPVQVKKDGVVTTAAKGSAPKDETVMIVSGRNVYDAFGRVTKAYYPTTEAVGKKTTFNKAFDNVSPTVTVYDVLDRAMKVTLPDNTETKTEYSTDAGSNTLKTLVTDALGGKQATYTDGSGKTVKTEQLSGPDGIITTSFEYDGIDRLVKVTDTEGNVTTSVYDMGDRRTEVNHPASGITTFTYDALGNVLTKQTANLKKEGKTINYEYDYGRLTAINYPDHPENNVKYHYGGINSSYNRIGRLMLREDGSGAIEYYYGKMGEVAKTVRTLIVPNQAVATYVTQWKYDSHDRLLEMIYPDEEKVTYGYNLGGQIDHVRGYKSYGYDYVNKIGYDKFGQRTYLKYCNGAETFYSYDPARRRLQNLVVNAKAGTVMDNAYSYDAVSNVLGIKNNAPLPQSGKAGGQMSHSYTYDPLYRLASATGTYAGANSKTASYTLAMGYDNMHRITSKKQHLSQTGVQFDGTLNAGYELVYTYGSAEGKKFQLDNVRDINYRTEETPTDSTNINNGHKYIYDANGNLVYINTSRVKRDGKEDEKATEQKYRWDEENRLLAADENGFVSNYWYDTDGERTVKLSGENEEIYVNSEFSGGRTNTAKFTLYVSPYLVASQGGRYTKHIYIGSQRIVSKLGNLASYGADPRRIPYAGNEADGITVDYKAKYALQQQSIKDNYKDFGVAYNGEDNDDYVNGRGFCCNDGSLEAAQAKAMTRSAIDGNFKPNDDYEKMQFYYHPDHLGSSSYITNLDGEVAQHIEYVPFGEVFIEERNNTWNTPYLFNAKEFDEETGMYYYGARYYEPRLSLWISTDPLEEESPIITTYGFCHNNPLILIDPDGMGDYFNEKGVWLGSDGMNDKKVYSAQSVTKSKRGLVNDAKDAKLLGISYDKFVRQASAVYGESSAYLVRNKTDEPSDEMMKEMYAIASVHQRNSKAYGVNSDPAKDFRKKDENQRNELPLMRTAIAAEINALLGGRDYSNGATMWDGAEQAQFSLDDTRRSTGRFEIHMNTMGWKISNEHYAKWKKNVGKSFKAPQTRVAPMYLGGEKKRNMNAGKTRLKSTAVYGRTIFWKETK</sequence>
<evidence type="ECO:0000259" key="8">
    <source>
        <dbReference type="Pfam" id="PF20041"/>
    </source>
</evidence>
<dbReference type="RefSeq" id="WP_244916352.1">
    <property type="nucleotide sequence ID" value="NZ_UGTL01000002.1"/>
</dbReference>
<evidence type="ECO:0000256" key="3">
    <source>
        <dbReference type="ARBA" id="ARBA00022737"/>
    </source>
</evidence>
<dbReference type="InterPro" id="IPR028994">
    <property type="entry name" value="Integrin_alpha_N"/>
</dbReference>
<dbReference type="SUPFAM" id="SSF69318">
    <property type="entry name" value="Integrin alpha N-terminal domain"/>
    <property type="match status" value="2"/>
</dbReference>
<feature type="domain" description="Insecticide toxin TcdB middle/N-terminal" evidence="7">
    <location>
        <begin position="1781"/>
        <end position="1911"/>
    </location>
</feature>
<dbReference type="Proteomes" id="UP000254072">
    <property type="component" value="Unassembled WGS sequence"/>
</dbReference>
<dbReference type="PANTHER" id="PTHR32305">
    <property type="match status" value="1"/>
</dbReference>
<dbReference type="EMBL" id="UGTL01000002">
    <property type="protein sequence ID" value="SUB97386.1"/>
    <property type="molecule type" value="Genomic_DNA"/>
</dbReference>
<dbReference type="Pfam" id="PF05593">
    <property type="entry name" value="RHS_repeat"/>
    <property type="match status" value="1"/>
</dbReference>
<dbReference type="InterPro" id="IPR022045">
    <property type="entry name" value="TcdB_toxin_mid/N"/>
</dbReference>
<dbReference type="PANTHER" id="PTHR32305:SF15">
    <property type="entry name" value="PROTEIN RHSA-RELATED"/>
    <property type="match status" value="1"/>
</dbReference>
<dbReference type="GO" id="GO:0005576">
    <property type="term" value="C:extracellular region"/>
    <property type="evidence" value="ECO:0007669"/>
    <property type="project" value="UniProtKB-SubCell"/>
</dbReference>
<dbReference type="NCBIfam" id="TIGR03696">
    <property type="entry name" value="Rhs_assc_core"/>
    <property type="match status" value="1"/>
</dbReference>
<gene>
    <name evidence="10" type="primary">wapA_4</name>
    <name evidence="10" type="ORF">NCTC11157_02170</name>
</gene>
<dbReference type="GO" id="GO:0005737">
    <property type="term" value="C:cytoplasm"/>
    <property type="evidence" value="ECO:0007669"/>
    <property type="project" value="InterPro"/>
</dbReference>
<feature type="chain" id="PRO_5016747700" evidence="6">
    <location>
        <begin position="22"/>
        <end position="3302"/>
    </location>
</feature>
<dbReference type="Pfam" id="PF20041">
    <property type="entry name" value="DUF6443"/>
    <property type="match status" value="1"/>
</dbReference>
<dbReference type="Pfam" id="PF12256">
    <property type="entry name" value="TcdB_toxin_midN"/>
    <property type="match status" value="1"/>
</dbReference>
<evidence type="ECO:0000256" key="4">
    <source>
        <dbReference type="ARBA" id="ARBA00023026"/>
    </source>
</evidence>
<protein>
    <submittedName>
        <fullName evidence="10">Cell wall-associated polypeptide CWBP200</fullName>
    </submittedName>
</protein>
<feature type="region of interest" description="Disordered" evidence="5">
    <location>
        <begin position="48"/>
        <end position="72"/>
    </location>
</feature>
<keyword evidence="2" id="KW-0964">Secreted</keyword>
<dbReference type="Pfam" id="PF03534">
    <property type="entry name" value="SpvB"/>
    <property type="match status" value="1"/>
</dbReference>
<feature type="region of interest" description="Disordered" evidence="5">
    <location>
        <begin position="1593"/>
        <end position="1621"/>
    </location>
</feature>
<keyword evidence="6" id="KW-0732">Signal</keyword>
<accession>A0A379EEM3</accession>
<evidence type="ECO:0000256" key="2">
    <source>
        <dbReference type="ARBA" id="ARBA00022525"/>
    </source>
</evidence>
<dbReference type="InterPro" id="IPR050708">
    <property type="entry name" value="T6SS_VgrG/RHS"/>
</dbReference>
<proteinExistence type="predicted"/>
<evidence type="ECO:0000256" key="5">
    <source>
        <dbReference type="SAM" id="MobiDB-lite"/>
    </source>
</evidence>